<evidence type="ECO:0000313" key="2">
    <source>
        <dbReference type="Proteomes" id="UP000313359"/>
    </source>
</evidence>
<dbReference type="InterPro" id="IPR036047">
    <property type="entry name" value="F-box-like_dom_sf"/>
</dbReference>
<evidence type="ECO:0008006" key="3">
    <source>
        <dbReference type="Google" id="ProtNLM"/>
    </source>
</evidence>
<protein>
    <recommendedName>
        <fullName evidence="3">F-box domain-containing protein</fullName>
    </recommendedName>
</protein>
<sequence length="436" mass="48988">MASYAHPESTSLGSTLAPAPLIRAHMHIMSISFRRQFPVEIQERIIDQLRLRDDVRSLRACSLTCHAWHVRSRFHLLRDIRIHCPEQFKDICSYFHTHESLRPLVQSLVIDTIRQSPPDPTSAKSSTLPASDFVSTQLFSQLPNLHRCELRDSILDRSYVHSATFHSSILIYLMTHSSIETLCLSHVRFSSPTSFVGLISALQMLRRLVCNGIDIGRTTEGSAQIVKFGLTSLGYKKHGTKLRSLEIRGMPPSEYSQLILLIPGGRVEKLVMDVWPSSAPNKPSSRSLENTRAALACVKSLELHVYHDLDTFAVFPSYAAHWRQWVLMVLDNGVSFMQAGILQDITFVFHGSPYHLQHLLQDPVNTTLLTSLQQTILSLSPRTVAFTSATTPVGWMSIQSSIRQAFPVLFKQELAKIVPPRPAGRVSVHRGGEETL</sequence>
<organism evidence="1 2">
    <name type="scientific">Lentinus tigrinus ALCF2SS1-6</name>
    <dbReference type="NCBI Taxonomy" id="1328759"/>
    <lineage>
        <taxon>Eukaryota</taxon>
        <taxon>Fungi</taxon>
        <taxon>Dikarya</taxon>
        <taxon>Basidiomycota</taxon>
        <taxon>Agaricomycotina</taxon>
        <taxon>Agaricomycetes</taxon>
        <taxon>Polyporales</taxon>
        <taxon>Polyporaceae</taxon>
        <taxon>Lentinus</taxon>
    </lineage>
</organism>
<dbReference type="EMBL" id="ML122317">
    <property type="protein sequence ID" value="RPD53708.1"/>
    <property type="molecule type" value="Genomic_DNA"/>
</dbReference>
<accession>A0A5C2RQ00</accession>
<dbReference type="OrthoDB" id="2798901at2759"/>
<reference evidence="1" key="1">
    <citation type="journal article" date="2018" name="Genome Biol. Evol.">
        <title>Genomics and development of Lentinus tigrinus, a white-rot wood-decaying mushroom with dimorphic fruiting bodies.</title>
        <authorList>
            <person name="Wu B."/>
            <person name="Xu Z."/>
            <person name="Knudson A."/>
            <person name="Carlson A."/>
            <person name="Chen N."/>
            <person name="Kovaka S."/>
            <person name="LaButti K."/>
            <person name="Lipzen A."/>
            <person name="Pennachio C."/>
            <person name="Riley R."/>
            <person name="Schakwitz W."/>
            <person name="Umezawa K."/>
            <person name="Ohm R.A."/>
            <person name="Grigoriev I.V."/>
            <person name="Nagy L.G."/>
            <person name="Gibbons J."/>
            <person name="Hibbett D."/>
        </authorList>
    </citation>
    <scope>NUCLEOTIDE SEQUENCE [LARGE SCALE GENOMIC DNA]</scope>
    <source>
        <strain evidence="1">ALCF2SS1-6</strain>
    </source>
</reference>
<dbReference type="CDD" id="cd09917">
    <property type="entry name" value="F-box_SF"/>
    <property type="match status" value="1"/>
</dbReference>
<keyword evidence="2" id="KW-1185">Reference proteome</keyword>
<dbReference type="SUPFAM" id="SSF81383">
    <property type="entry name" value="F-box domain"/>
    <property type="match status" value="1"/>
</dbReference>
<proteinExistence type="predicted"/>
<dbReference type="Proteomes" id="UP000313359">
    <property type="component" value="Unassembled WGS sequence"/>
</dbReference>
<gene>
    <name evidence="1" type="ORF">L227DRAFT_382075</name>
</gene>
<evidence type="ECO:0000313" key="1">
    <source>
        <dbReference type="EMBL" id="RPD53708.1"/>
    </source>
</evidence>
<name>A0A5C2RQ00_9APHY</name>
<dbReference type="AlphaFoldDB" id="A0A5C2RQ00"/>